<accession>A0ACC3CWF2</accession>
<sequence length="156" mass="17727">MAPAAAILLADFWLVRKQKWNIPELYEPRGTYWFFHGVNWRAVFAYFLGMWPALPGFISEVSGNHINDGWRRLFQISFFFGFIVSGGLFYLFNYVSPPSGTTFNKEAPPVQVDFEINGAVVEMAGSGSVTPVEATEYSKAVEATEIKRQTYSRKHK</sequence>
<reference evidence="1" key="1">
    <citation type="submission" date="2024-09" db="EMBL/GenBank/DDBJ databases">
        <title>Black Yeasts Isolated from many extreme environments.</title>
        <authorList>
            <person name="Coleine C."/>
            <person name="Stajich J.E."/>
            <person name="Selbmann L."/>
        </authorList>
    </citation>
    <scope>NUCLEOTIDE SEQUENCE</scope>
    <source>
        <strain evidence="1">CCFEE 5737</strain>
    </source>
</reference>
<gene>
    <name evidence="1" type="ORF">LTS18_013775</name>
</gene>
<proteinExistence type="predicted"/>
<comment type="caution">
    <text evidence="1">The sequence shown here is derived from an EMBL/GenBank/DDBJ whole genome shotgun (WGS) entry which is preliminary data.</text>
</comment>
<name>A0ACC3CWF2_9PEZI</name>
<organism evidence="1 2">
    <name type="scientific">Coniosporium uncinatum</name>
    <dbReference type="NCBI Taxonomy" id="93489"/>
    <lineage>
        <taxon>Eukaryota</taxon>
        <taxon>Fungi</taxon>
        <taxon>Dikarya</taxon>
        <taxon>Ascomycota</taxon>
        <taxon>Pezizomycotina</taxon>
        <taxon>Dothideomycetes</taxon>
        <taxon>Dothideomycetes incertae sedis</taxon>
        <taxon>Coniosporium</taxon>
    </lineage>
</organism>
<dbReference type="Proteomes" id="UP001186974">
    <property type="component" value="Unassembled WGS sequence"/>
</dbReference>
<evidence type="ECO:0000313" key="1">
    <source>
        <dbReference type="EMBL" id="KAK3045476.1"/>
    </source>
</evidence>
<keyword evidence="2" id="KW-1185">Reference proteome</keyword>
<evidence type="ECO:0000313" key="2">
    <source>
        <dbReference type="Proteomes" id="UP001186974"/>
    </source>
</evidence>
<protein>
    <submittedName>
        <fullName evidence="1">Uncharacterized protein</fullName>
    </submittedName>
</protein>
<dbReference type="EMBL" id="JAWDJW010010639">
    <property type="protein sequence ID" value="KAK3045476.1"/>
    <property type="molecule type" value="Genomic_DNA"/>
</dbReference>